<gene>
    <name evidence="1" type="ORF">CDAR_417471</name>
</gene>
<protein>
    <submittedName>
        <fullName evidence="1">Uncharacterized protein</fullName>
    </submittedName>
</protein>
<dbReference type="EMBL" id="BPLQ01013553">
    <property type="protein sequence ID" value="GIY73046.1"/>
    <property type="molecule type" value="Genomic_DNA"/>
</dbReference>
<sequence length="93" mass="11298">MDVQKHTTCYSCHDTKHTFGTGFILNKKIKQFLMDFQAVSPKLGYLCLREKFNDYSIISLYRQKKKEDEEKDRFYEELDHLWGRCVQDMMYKL</sequence>
<evidence type="ECO:0000313" key="2">
    <source>
        <dbReference type="Proteomes" id="UP001054837"/>
    </source>
</evidence>
<accession>A0AAV4VS45</accession>
<organism evidence="1 2">
    <name type="scientific">Caerostris darwini</name>
    <dbReference type="NCBI Taxonomy" id="1538125"/>
    <lineage>
        <taxon>Eukaryota</taxon>
        <taxon>Metazoa</taxon>
        <taxon>Ecdysozoa</taxon>
        <taxon>Arthropoda</taxon>
        <taxon>Chelicerata</taxon>
        <taxon>Arachnida</taxon>
        <taxon>Araneae</taxon>
        <taxon>Araneomorphae</taxon>
        <taxon>Entelegynae</taxon>
        <taxon>Araneoidea</taxon>
        <taxon>Araneidae</taxon>
        <taxon>Caerostris</taxon>
    </lineage>
</organism>
<name>A0AAV4VS45_9ARAC</name>
<dbReference type="AlphaFoldDB" id="A0AAV4VS45"/>
<proteinExistence type="predicted"/>
<keyword evidence="2" id="KW-1185">Reference proteome</keyword>
<dbReference type="Proteomes" id="UP001054837">
    <property type="component" value="Unassembled WGS sequence"/>
</dbReference>
<reference evidence="1 2" key="1">
    <citation type="submission" date="2021-06" db="EMBL/GenBank/DDBJ databases">
        <title>Caerostris darwini draft genome.</title>
        <authorList>
            <person name="Kono N."/>
            <person name="Arakawa K."/>
        </authorList>
    </citation>
    <scope>NUCLEOTIDE SEQUENCE [LARGE SCALE GENOMIC DNA]</scope>
</reference>
<evidence type="ECO:0000313" key="1">
    <source>
        <dbReference type="EMBL" id="GIY73046.1"/>
    </source>
</evidence>
<comment type="caution">
    <text evidence="1">The sequence shown here is derived from an EMBL/GenBank/DDBJ whole genome shotgun (WGS) entry which is preliminary data.</text>
</comment>